<comment type="subcellular location">
    <subcellularLocation>
        <location evidence="1">Cell outer membrane</location>
    </subcellularLocation>
</comment>
<accession>A0ABT7WAA4</accession>
<organism evidence="6 7">
    <name type="scientific">Robiginitalea aurantiaca</name>
    <dbReference type="NCBI Taxonomy" id="3056915"/>
    <lineage>
        <taxon>Bacteria</taxon>
        <taxon>Pseudomonadati</taxon>
        <taxon>Bacteroidota</taxon>
        <taxon>Flavobacteriia</taxon>
        <taxon>Flavobacteriales</taxon>
        <taxon>Flavobacteriaceae</taxon>
        <taxon>Robiginitalea</taxon>
    </lineage>
</organism>
<gene>
    <name evidence="6" type="ORF">QU605_00045</name>
</gene>
<dbReference type="Gene3D" id="2.40.170.20">
    <property type="entry name" value="TonB-dependent receptor, beta-barrel domain"/>
    <property type="match status" value="1"/>
</dbReference>
<keyword evidence="2" id="KW-0472">Membrane</keyword>
<protein>
    <submittedName>
        <fullName evidence="6">Outer membrane beta-barrel family protein</fullName>
    </submittedName>
</protein>
<dbReference type="Pfam" id="PF14905">
    <property type="entry name" value="OMP_b-brl_3"/>
    <property type="match status" value="1"/>
</dbReference>
<keyword evidence="3" id="KW-0998">Cell outer membrane</keyword>
<evidence type="ECO:0000259" key="5">
    <source>
        <dbReference type="Pfam" id="PF14905"/>
    </source>
</evidence>
<dbReference type="SUPFAM" id="SSF56935">
    <property type="entry name" value="Porins"/>
    <property type="match status" value="1"/>
</dbReference>
<dbReference type="PANTHER" id="PTHR40980">
    <property type="entry name" value="PLUG DOMAIN-CONTAINING PROTEIN"/>
    <property type="match status" value="1"/>
</dbReference>
<keyword evidence="4" id="KW-0732">Signal</keyword>
<evidence type="ECO:0000256" key="3">
    <source>
        <dbReference type="ARBA" id="ARBA00023237"/>
    </source>
</evidence>
<dbReference type="PANTHER" id="PTHR40980:SF4">
    <property type="entry name" value="TONB-DEPENDENT RECEPTOR-LIKE BETA-BARREL DOMAIN-CONTAINING PROTEIN"/>
    <property type="match status" value="1"/>
</dbReference>
<dbReference type="InterPro" id="IPR008969">
    <property type="entry name" value="CarboxyPept-like_regulatory"/>
</dbReference>
<dbReference type="Proteomes" id="UP001174839">
    <property type="component" value="Unassembled WGS sequence"/>
</dbReference>
<evidence type="ECO:0000256" key="4">
    <source>
        <dbReference type="SAM" id="SignalP"/>
    </source>
</evidence>
<keyword evidence="7" id="KW-1185">Reference proteome</keyword>
<dbReference type="EMBL" id="JAUDUY010000001">
    <property type="protein sequence ID" value="MDM9629841.1"/>
    <property type="molecule type" value="Genomic_DNA"/>
</dbReference>
<feature type="domain" description="Outer membrane protein beta-barrel" evidence="5">
    <location>
        <begin position="372"/>
        <end position="778"/>
    </location>
</feature>
<dbReference type="SUPFAM" id="SSF49464">
    <property type="entry name" value="Carboxypeptidase regulatory domain-like"/>
    <property type="match status" value="1"/>
</dbReference>
<name>A0ABT7WAA4_9FLAO</name>
<reference evidence="6" key="1">
    <citation type="submission" date="2023-06" db="EMBL/GenBank/DDBJ databases">
        <title>Robiginitalea aurantiacus sp. nov. and Algoriphagus sediminis sp. nov., isolated from coastal sediment.</title>
        <authorList>
            <person name="Zhou Z.Y."/>
            <person name="An J."/>
            <person name="Jia Y.W."/>
            <person name="Du Z.J."/>
        </authorList>
    </citation>
    <scope>NUCLEOTIDE SEQUENCE</scope>
    <source>
        <strain evidence="6">M39</strain>
    </source>
</reference>
<sequence>MKLKILLIVGLFPLLLTSQSFQISGSVKDTDGIGLPLANVLLLRASDSVQVKGTSADDLGRFTLKNIAPDLYFLKATYFGYQSVLVPLEVQGDIRIGALIMEEDGTELDEVVVTGQRPTVERLSDRVVFKVENTVISEGSTWDILRNAPGVIPVQDNLEIRGQSATVYINDRKVQLSQAEILDLLKGLDGNVISAVEVIPVPPASFEAADGPVLNIRTRQNIVPGYKGSVRAQYIQAVFPKYAFGTSHYYKSGKFGVFANYSISPRKEFRESENNINFIDDQNTVFSRWKTDTDRTSRTQAQQLNLILDYDISDRDQLNFTSNLTFSPNKTYGYQIETVMRNGQGVVDSTLNTLQDTKEDQVNTSYDLNYTRKLKKEGALLKANGHYTYYEEKSAQDGLTSYFDPAGVLLRDFLFNTDAKQNIDIFTGQADFYTPISSGSFEAGIKTSVIRSRNRIDYLVGEDNQRSFDIALSDRFNYDEEVYAAYASLNKTWDPWTMKVGLRAEQTEVEGRSLTLEEVNLQSYLEFFPSLYVSRDLTEDQSMAFSYSRRLTRPNYADLNPFRFFLNENDFVEGNPNLVPAFSHEFNLNWTLNDTFFVDLYYRDNGRYLSTISFQDNENLTLRQTKQNVESAVSYGLDFTISTSITPFWYLYSYNSVFYEDNTFFAEESDIETATNKVTGFYGYLNNSLTLSKDGSLTGEVSLLYLNRFLDGASVMSETITLNLGLRKTLWEDRAIISLTAEDLLGRANATFTTRYANQDHTYFARPETQFVRLGFTYKFGNFRLQNRDSDLDKDELQRIENE</sequence>
<dbReference type="Pfam" id="PF13715">
    <property type="entry name" value="CarbopepD_reg_2"/>
    <property type="match status" value="1"/>
</dbReference>
<evidence type="ECO:0000256" key="2">
    <source>
        <dbReference type="ARBA" id="ARBA00023136"/>
    </source>
</evidence>
<feature type="chain" id="PRO_5046430745" evidence="4">
    <location>
        <begin position="23"/>
        <end position="803"/>
    </location>
</feature>
<dbReference type="InterPro" id="IPR041700">
    <property type="entry name" value="OMP_b-brl_3"/>
</dbReference>
<proteinExistence type="predicted"/>
<comment type="caution">
    <text evidence="6">The sequence shown here is derived from an EMBL/GenBank/DDBJ whole genome shotgun (WGS) entry which is preliminary data.</text>
</comment>
<evidence type="ECO:0000256" key="1">
    <source>
        <dbReference type="ARBA" id="ARBA00004442"/>
    </source>
</evidence>
<evidence type="ECO:0000313" key="7">
    <source>
        <dbReference type="Proteomes" id="UP001174839"/>
    </source>
</evidence>
<feature type="signal peptide" evidence="4">
    <location>
        <begin position="1"/>
        <end position="22"/>
    </location>
</feature>
<dbReference type="InterPro" id="IPR036942">
    <property type="entry name" value="Beta-barrel_TonB_sf"/>
</dbReference>
<dbReference type="RefSeq" id="WP_289723212.1">
    <property type="nucleotide sequence ID" value="NZ_JAUDUY010000001.1"/>
</dbReference>
<evidence type="ECO:0000313" key="6">
    <source>
        <dbReference type="EMBL" id="MDM9629841.1"/>
    </source>
</evidence>